<evidence type="ECO:0000313" key="7">
    <source>
        <dbReference type="Proteomes" id="UP000473278"/>
    </source>
</evidence>
<dbReference type="PANTHER" id="PTHR12151">
    <property type="entry name" value="ELECTRON TRANSPORT PROTIN SCO1/SENC FAMILY MEMBER"/>
    <property type="match status" value="1"/>
</dbReference>
<dbReference type="SUPFAM" id="SSF52833">
    <property type="entry name" value="Thioredoxin-like"/>
    <property type="match status" value="1"/>
</dbReference>
<feature type="binding site" evidence="3">
    <location>
        <position position="169"/>
    </location>
    <ligand>
        <name>Cu cation</name>
        <dbReference type="ChEBI" id="CHEBI:23378"/>
    </ligand>
</feature>
<dbReference type="AlphaFoldDB" id="A0A6M1T5D2"/>
<gene>
    <name evidence="6" type="ORF">G3570_02785</name>
</gene>
<dbReference type="InterPro" id="IPR003782">
    <property type="entry name" value="SCO1/SenC"/>
</dbReference>
<feature type="domain" description="Thioredoxin" evidence="5">
    <location>
        <begin position="35"/>
        <end position="204"/>
    </location>
</feature>
<name>A0A6M1T5D2_9BACT</name>
<reference evidence="6 7" key="1">
    <citation type="submission" date="2020-02" db="EMBL/GenBank/DDBJ databases">
        <title>Balneolaceae bacterium YR4-1, complete genome.</title>
        <authorList>
            <person name="Li Y."/>
            <person name="Wu S."/>
        </authorList>
    </citation>
    <scope>NUCLEOTIDE SEQUENCE [LARGE SCALE GENOMIC DNA]</scope>
    <source>
        <strain evidence="6 7">YR4-1</strain>
    </source>
</reference>
<keyword evidence="7" id="KW-1185">Reference proteome</keyword>
<evidence type="ECO:0000259" key="5">
    <source>
        <dbReference type="PROSITE" id="PS51352"/>
    </source>
</evidence>
<feature type="binding site" evidence="3">
    <location>
        <position position="78"/>
    </location>
    <ligand>
        <name>Cu cation</name>
        <dbReference type="ChEBI" id="CHEBI:23378"/>
    </ligand>
</feature>
<evidence type="ECO:0000256" key="3">
    <source>
        <dbReference type="PIRSR" id="PIRSR603782-1"/>
    </source>
</evidence>
<comment type="similarity">
    <text evidence="1">Belongs to the SCO1/2 family.</text>
</comment>
<proteinExistence type="inferred from homology"/>
<dbReference type="InterPro" id="IPR013766">
    <property type="entry name" value="Thioredoxin_domain"/>
</dbReference>
<dbReference type="GO" id="GO:0046872">
    <property type="term" value="F:metal ion binding"/>
    <property type="evidence" value="ECO:0007669"/>
    <property type="project" value="UniProtKB-KW"/>
</dbReference>
<keyword evidence="4" id="KW-1015">Disulfide bond</keyword>
<sequence length="204" mass="22787">MPVSLNFVAKQLNNIIVPAALSILLLTTACNSPEVINDLSDDSFALVNQDSTSIAFPKDFRGDILVVGFIYTHCPDVCPIITAKLSNINRELENSEGVHFAEISFDPARDTPSVLKKYMQSFNLDPEKFTMLTGDSVTVDSALNKMDILAKISYVKNSEEGQQSYLMNHTNRILVMDQQGRVRFEYPGSVVPEKNVIEDINRLR</sequence>
<dbReference type="InterPro" id="IPR036249">
    <property type="entry name" value="Thioredoxin-like_sf"/>
</dbReference>
<comment type="caution">
    <text evidence="6">The sequence shown here is derived from an EMBL/GenBank/DDBJ whole genome shotgun (WGS) entry which is preliminary data.</text>
</comment>
<evidence type="ECO:0000256" key="2">
    <source>
        <dbReference type="ARBA" id="ARBA00023008"/>
    </source>
</evidence>
<feature type="disulfide bond" description="Redox-active" evidence="4">
    <location>
        <begin position="74"/>
        <end position="78"/>
    </location>
</feature>
<organism evidence="6 7">
    <name type="scientific">Halalkalibaculum roseum</name>
    <dbReference type="NCBI Taxonomy" id="2709311"/>
    <lineage>
        <taxon>Bacteria</taxon>
        <taxon>Pseudomonadati</taxon>
        <taxon>Balneolota</taxon>
        <taxon>Balneolia</taxon>
        <taxon>Balneolales</taxon>
        <taxon>Balneolaceae</taxon>
        <taxon>Halalkalibaculum</taxon>
    </lineage>
</organism>
<dbReference type="Pfam" id="PF02630">
    <property type="entry name" value="SCO1-SenC"/>
    <property type="match status" value="1"/>
</dbReference>
<feature type="binding site" evidence="3">
    <location>
        <position position="74"/>
    </location>
    <ligand>
        <name>Cu cation</name>
        <dbReference type="ChEBI" id="CHEBI:23378"/>
    </ligand>
</feature>
<dbReference type="Gene3D" id="3.40.30.10">
    <property type="entry name" value="Glutaredoxin"/>
    <property type="match status" value="1"/>
</dbReference>
<keyword evidence="3" id="KW-0479">Metal-binding</keyword>
<accession>A0A6M1T5D2</accession>
<dbReference type="RefSeq" id="WP_165138935.1">
    <property type="nucleotide sequence ID" value="NZ_JAALLT010000001.1"/>
</dbReference>
<dbReference type="PROSITE" id="PS51352">
    <property type="entry name" value="THIOREDOXIN_2"/>
    <property type="match status" value="1"/>
</dbReference>
<evidence type="ECO:0000313" key="6">
    <source>
        <dbReference type="EMBL" id="NGP75543.1"/>
    </source>
</evidence>
<dbReference type="CDD" id="cd02968">
    <property type="entry name" value="SCO"/>
    <property type="match status" value="1"/>
</dbReference>
<evidence type="ECO:0000256" key="1">
    <source>
        <dbReference type="ARBA" id="ARBA00010996"/>
    </source>
</evidence>
<dbReference type="Proteomes" id="UP000473278">
    <property type="component" value="Unassembled WGS sequence"/>
</dbReference>
<dbReference type="PANTHER" id="PTHR12151:SF25">
    <property type="entry name" value="LINALOOL DEHYDRATASE_ISOMERASE DOMAIN-CONTAINING PROTEIN"/>
    <property type="match status" value="1"/>
</dbReference>
<evidence type="ECO:0000256" key="4">
    <source>
        <dbReference type="PIRSR" id="PIRSR603782-2"/>
    </source>
</evidence>
<dbReference type="EMBL" id="JAALLT010000001">
    <property type="protein sequence ID" value="NGP75543.1"/>
    <property type="molecule type" value="Genomic_DNA"/>
</dbReference>
<keyword evidence="2 3" id="KW-0186">Copper</keyword>
<protein>
    <submittedName>
        <fullName evidence="6">SCO family protein</fullName>
    </submittedName>
</protein>